<dbReference type="EMBL" id="CM009753">
    <property type="protein sequence ID" value="PUZ57529.1"/>
    <property type="molecule type" value="Genomic_DNA"/>
</dbReference>
<feature type="compositionally biased region" description="Basic and acidic residues" evidence="1">
    <location>
        <begin position="89"/>
        <end position="103"/>
    </location>
</feature>
<proteinExistence type="predicted"/>
<protein>
    <submittedName>
        <fullName evidence="2">Uncharacterized protein</fullName>
    </submittedName>
</protein>
<keyword evidence="3" id="KW-1185">Reference proteome</keyword>
<name>A0A2T7DPL7_9POAL</name>
<reference evidence="2 3" key="1">
    <citation type="submission" date="2018-04" db="EMBL/GenBank/DDBJ databases">
        <title>WGS assembly of Panicum hallii var. hallii HAL2.</title>
        <authorList>
            <person name="Lovell J."/>
            <person name="Jenkins J."/>
            <person name="Lowry D."/>
            <person name="Mamidi S."/>
            <person name="Sreedasyam A."/>
            <person name="Weng X."/>
            <person name="Barry K."/>
            <person name="Bonette J."/>
            <person name="Campitelli B."/>
            <person name="Daum C."/>
            <person name="Gordon S."/>
            <person name="Gould B."/>
            <person name="Lipzen A."/>
            <person name="MacQueen A."/>
            <person name="Palacio-Mejia J."/>
            <person name="Plott C."/>
            <person name="Shakirov E."/>
            <person name="Shu S."/>
            <person name="Yoshinaga Y."/>
            <person name="Zane M."/>
            <person name="Rokhsar D."/>
            <person name="Grimwood J."/>
            <person name="Schmutz J."/>
            <person name="Juenger T."/>
        </authorList>
    </citation>
    <scope>NUCLEOTIDE SEQUENCE [LARGE SCALE GENOMIC DNA]</scope>
    <source>
        <strain evidence="3">cv. HAL2</strain>
    </source>
</reference>
<sequence>MSKGEIFFVKPQALAMIGLPRAILPRAISPRPRSPRISRPPLRPPARLPPHITRCIRSARAHSRLRTMRARLRPRRSATSPCRRPAPRHRPDGRGRDDRDLALAEKTNSRSTRLALAHARAARD</sequence>
<dbReference type="Gramene" id="PUZ57529">
    <property type="protein sequence ID" value="PUZ57529"/>
    <property type="gene ID" value="GQ55_5G439500"/>
</dbReference>
<evidence type="ECO:0000256" key="1">
    <source>
        <dbReference type="SAM" id="MobiDB-lite"/>
    </source>
</evidence>
<dbReference type="Proteomes" id="UP000244336">
    <property type="component" value="Chromosome 5"/>
</dbReference>
<feature type="region of interest" description="Disordered" evidence="1">
    <location>
        <begin position="69"/>
        <end position="124"/>
    </location>
</feature>
<feature type="region of interest" description="Disordered" evidence="1">
    <location>
        <begin position="25"/>
        <end position="49"/>
    </location>
</feature>
<gene>
    <name evidence="2" type="ORF">GQ55_5G439500</name>
</gene>
<feature type="compositionally biased region" description="Low complexity" evidence="1">
    <location>
        <begin position="113"/>
        <end position="124"/>
    </location>
</feature>
<dbReference type="AlphaFoldDB" id="A0A2T7DPL7"/>
<evidence type="ECO:0000313" key="3">
    <source>
        <dbReference type="Proteomes" id="UP000244336"/>
    </source>
</evidence>
<organism evidence="2 3">
    <name type="scientific">Panicum hallii var. hallii</name>
    <dbReference type="NCBI Taxonomy" id="1504633"/>
    <lineage>
        <taxon>Eukaryota</taxon>
        <taxon>Viridiplantae</taxon>
        <taxon>Streptophyta</taxon>
        <taxon>Embryophyta</taxon>
        <taxon>Tracheophyta</taxon>
        <taxon>Spermatophyta</taxon>
        <taxon>Magnoliopsida</taxon>
        <taxon>Liliopsida</taxon>
        <taxon>Poales</taxon>
        <taxon>Poaceae</taxon>
        <taxon>PACMAD clade</taxon>
        <taxon>Panicoideae</taxon>
        <taxon>Panicodae</taxon>
        <taxon>Paniceae</taxon>
        <taxon>Panicinae</taxon>
        <taxon>Panicum</taxon>
        <taxon>Panicum sect. Panicum</taxon>
    </lineage>
</organism>
<evidence type="ECO:0000313" key="2">
    <source>
        <dbReference type="EMBL" id="PUZ57529.1"/>
    </source>
</evidence>
<feature type="compositionally biased region" description="Low complexity" evidence="1">
    <location>
        <begin position="25"/>
        <end position="40"/>
    </location>
</feature>
<accession>A0A2T7DPL7</accession>